<comment type="caution">
    <text evidence="7">The sequence shown here is derived from an EMBL/GenBank/DDBJ whole genome shotgun (WGS) entry which is preliminary data.</text>
</comment>
<sequence>MKQQKESPIMATGWAPDGAVQDQIDDTIADAVSRARANMPQGESEAECRECGEPIPEARRRALPGVKLCVACQSERDSRPVFTGINRRGSKDSQLR</sequence>
<organism evidence="7 8">
    <name type="scientific">Swaminathania salitolerans</name>
    <dbReference type="NCBI Taxonomy" id="182838"/>
    <lineage>
        <taxon>Bacteria</taxon>
        <taxon>Pseudomonadati</taxon>
        <taxon>Pseudomonadota</taxon>
        <taxon>Alphaproteobacteria</taxon>
        <taxon>Acetobacterales</taxon>
        <taxon>Acetobacteraceae</taxon>
        <taxon>Swaminathania</taxon>
    </lineage>
</organism>
<evidence type="ECO:0000313" key="8">
    <source>
        <dbReference type="Proteomes" id="UP000321405"/>
    </source>
</evidence>
<evidence type="ECO:0000313" key="7">
    <source>
        <dbReference type="EMBL" id="GEL02719.1"/>
    </source>
</evidence>
<dbReference type="PRINTS" id="PR00618">
    <property type="entry name" value="DKSAZNFINGER"/>
</dbReference>
<dbReference type="NCBIfam" id="TIGR02419">
    <property type="entry name" value="C4_traR_proteo"/>
    <property type="match status" value="1"/>
</dbReference>
<proteinExistence type="predicted"/>
<dbReference type="InterPro" id="IPR000962">
    <property type="entry name" value="Znf_DskA_TraR"/>
</dbReference>
<evidence type="ECO:0000256" key="1">
    <source>
        <dbReference type="ARBA" id="ARBA00022723"/>
    </source>
</evidence>
<evidence type="ECO:0000256" key="4">
    <source>
        <dbReference type="PROSITE-ProRule" id="PRU00510"/>
    </source>
</evidence>
<feature type="zinc finger region" description="dksA C4-type" evidence="4">
    <location>
        <begin position="48"/>
        <end position="72"/>
    </location>
</feature>
<dbReference type="NCBIfam" id="NF008243">
    <property type="entry name" value="PRK11019.1"/>
    <property type="match status" value="1"/>
</dbReference>
<dbReference type="SUPFAM" id="SSF57716">
    <property type="entry name" value="Glucocorticoid receptor-like (DNA-binding domain)"/>
    <property type="match status" value="1"/>
</dbReference>
<dbReference type="Gene3D" id="1.20.120.910">
    <property type="entry name" value="DksA, coiled-coil domain"/>
    <property type="match status" value="1"/>
</dbReference>
<dbReference type="EMBL" id="BJVC01000004">
    <property type="protein sequence ID" value="GEL02719.1"/>
    <property type="molecule type" value="Genomic_DNA"/>
</dbReference>
<dbReference type="PANTHER" id="PTHR38777:SF1">
    <property type="entry name" value="DNAK SUPPRESSOR PROTEIN"/>
    <property type="match status" value="1"/>
</dbReference>
<keyword evidence="2" id="KW-0863">Zinc-finger</keyword>
<name>A0A511BQU8_9PROT</name>
<gene>
    <name evidence="7" type="primary">ybiI</name>
    <name evidence="7" type="ORF">SSA02_18820</name>
</gene>
<dbReference type="PANTHER" id="PTHR38777">
    <property type="entry name" value="FELS-2 PROPHAGE PROTEIN"/>
    <property type="match status" value="1"/>
</dbReference>
<evidence type="ECO:0000256" key="5">
    <source>
        <dbReference type="SAM" id="MobiDB-lite"/>
    </source>
</evidence>
<evidence type="ECO:0000256" key="2">
    <source>
        <dbReference type="ARBA" id="ARBA00022771"/>
    </source>
</evidence>
<dbReference type="Proteomes" id="UP000321405">
    <property type="component" value="Unassembled WGS sequence"/>
</dbReference>
<keyword evidence="8" id="KW-1185">Reference proteome</keyword>
<dbReference type="AlphaFoldDB" id="A0A511BQU8"/>
<keyword evidence="1" id="KW-0479">Metal-binding</keyword>
<dbReference type="InterPro" id="IPR020460">
    <property type="entry name" value="Znf_C4-type_bac"/>
</dbReference>
<accession>A0A511BQU8</accession>
<evidence type="ECO:0000256" key="3">
    <source>
        <dbReference type="ARBA" id="ARBA00022833"/>
    </source>
</evidence>
<dbReference type="GO" id="GO:1900378">
    <property type="term" value="P:positive regulation of secondary metabolite biosynthetic process"/>
    <property type="evidence" value="ECO:0007669"/>
    <property type="project" value="TreeGrafter"/>
</dbReference>
<protein>
    <recommendedName>
        <fullName evidence="6">Zinc finger DksA/TraR C4-type domain-containing protein</fullName>
    </recommendedName>
</protein>
<keyword evidence="3" id="KW-0862">Zinc</keyword>
<reference evidence="7 8" key="1">
    <citation type="submission" date="2019-07" db="EMBL/GenBank/DDBJ databases">
        <title>Whole genome shotgun sequence of Swaminathania salitolerans NBRC 104436.</title>
        <authorList>
            <person name="Hosoyama A."/>
            <person name="Uohara A."/>
            <person name="Ohji S."/>
            <person name="Ichikawa N."/>
        </authorList>
    </citation>
    <scope>NUCLEOTIDE SEQUENCE [LARGE SCALE GENOMIC DNA]</scope>
    <source>
        <strain evidence="7 8">NBRC 104436</strain>
    </source>
</reference>
<dbReference type="Pfam" id="PF01258">
    <property type="entry name" value="zf-dskA_traR"/>
    <property type="match status" value="1"/>
</dbReference>
<dbReference type="PROSITE" id="PS51128">
    <property type="entry name" value="ZF_DKSA_2"/>
    <property type="match status" value="1"/>
</dbReference>
<dbReference type="InterPro" id="IPR012783">
    <property type="entry name" value="Znf_C4_TraR"/>
</dbReference>
<feature type="region of interest" description="Disordered" evidence="5">
    <location>
        <begin position="1"/>
        <end position="20"/>
    </location>
</feature>
<feature type="domain" description="Zinc finger DksA/TraR C4-type" evidence="6">
    <location>
        <begin position="48"/>
        <end position="76"/>
    </location>
</feature>
<dbReference type="GO" id="GO:0008270">
    <property type="term" value="F:zinc ion binding"/>
    <property type="evidence" value="ECO:0007669"/>
    <property type="project" value="UniProtKB-KW"/>
</dbReference>
<evidence type="ECO:0000259" key="6">
    <source>
        <dbReference type="Pfam" id="PF01258"/>
    </source>
</evidence>